<evidence type="ECO:0000313" key="2">
    <source>
        <dbReference type="EMBL" id="OJZ86224.1"/>
    </source>
</evidence>
<protein>
    <submittedName>
        <fullName evidence="2">Uncharacterized protein</fullName>
    </submittedName>
</protein>
<dbReference type="EMBL" id="KV878242">
    <property type="protein sequence ID" value="OJZ86224.1"/>
    <property type="molecule type" value="Genomic_DNA"/>
</dbReference>
<accession>A0A1M3THI6</accession>
<dbReference type="Proteomes" id="UP000184063">
    <property type="component" value="Unassembled WGS sequence"/>
</dbReference>
<name>A0A1M3THI6_ASPLC</name>
<organism evidence="2 3">
    <name type="scientific">Aspergillus luchuensis (strain CBS 106.47)</name>
    <dbReference type="NCBI Taxonomy" id="1137211"/>
    <lineage>
        <taxon>Eukaryota</taxon>
        <taxon>Fungi</taxon>
        <taxon>Dikarya</taxon>
        <taxon>Ascomycota</taxon>
        <taxon>Pezizomycotina</taxon>
        <taxon>Eurotiomycetes</taxon>
        <taxon>Eurotiomycetidae</taxon>
        <taxon>Eurotiales</taxon>
        <taxon>Aspergillaceae</taxon>
        <taxon>Aspergillus</taxon>
        <taxon>Aspergillus subgen. Circumdati</taxon>
    </lineage>
</organism>
<keyword evidence="1" id="KW-0812">Transmembrane</keyword>
<evidence type="ECO:0000256" key="1">
    <source>
        <dbReference type="SAM" id="Phobius"/>
    </source>
</evidence>
<keyword evidence="1" id="KW-1133">Transmembrane helix</keyword>
<sequence length="142" mass="15848">MTIILTPMYFSYPNGIVISLSFIQSFILCLPLFFSPERLRIEIQYIHDKCCRTSIHPIRNCLNTTPYIHTMIHSHTCLSTPTPTPQFKKRNHPHTSAACYFSYSGAYKPSACLAPTKLAGQIPVTGHPAASTALGHREREGG</sequence>
<gene>
    <name evidence="2" type="ORF">ASPFODRAFT_642677</name>
</gene>
<dbReference type="VEuPathDB" id="FungiDB:ASPFODRAFT_642677"/>
<feature type="transmembrane region" description="Helical" evidence="1">
    <location>
        <begin position="12"/>
        <end position="34"/>
    </location>
</feature>
<keyword evidence="1" id="KW-0472">Membrane</keyword>
<dbReference type="AlphaFoldDB" id="A0A1M3THI6"/>
<evidence type="ECO:0000313" key="3">
    <source>
        <dbReference type="Proteomes" id="UP000184063"/>
    </source>
</evidence>
<reference evidence="3" key="1">
    <citation type="journal article" date="2017" name="Genome Biol.">
        <title>Comparative genomics reveals high biological diversity and specific adaptations in the industrially and medically important fungal genus Aspergillus.</title>
        <authorList>
            <person name="de Vries R.P."/>
            <person name="Riley R."/>
            <person name="Wiebenga A."/>
            <person name="Aguilar-Osorio G."/>
            <person name="Amillis S."/>
            <person name="Uchima C.A."/>
            <person name="Anderluh G."/>
            <person name="Asadollahi M."/>
            <person name="Askin M."/>
            <person name="Barry K."/>
            <person name="Battaglia E."/>
            <person name="Bayram O."/>
            <person name="Benocci T."/>
            <person name="Braus-Stromeyer S.A."/>
            <person name="Caldana C."/>
            <person name="Canovas D."/>
            <person name="Cerqueira G.C."/>
            <person name="Chen F."/>
            <person name="Chen W."/>
            <person name="Choi C."/>
            <person name="Clum A."/>
            <person name="Dos Santos R.A."/>
            <person name="Damasio A.R."/>
            <person name="Diallinas G."/>
            <person name="Emri T."/>
            <person name="Fekete E."/>
            <person name="Flipphi M."/>
            <person name="Freyberg S."/>
            <person name="Gallo A."/>
            <person name="Gournas C."/>
            <person name="Habgood R."/>
            <person name="Hainaut M."/>
            <person name="Harispe M.L."/>
            <person name="Henrissat B."/>
            <person name="Hilden K.S."/>
            <person name="Hope R."/>
            <person name="Hossain A."/>
            <person name="Karabika E."/>
            <person name="Karaffa L."/>
            <person name="Karanyi Z."/>
            <person name="Krasevec N."/>
            <person name="Kuo A."/>
            <person name="Kusch H."/>
            <person name="LaButti K."/>
            <person name="Lagendijk E.L."/>
            <person name="Lapidus A."/>
            <person name="Levasseur A."/>
            <person name="Lindquist E."/>
            <person name="Lipzen A."/>
            <person name="Logrieco A.F."/>
            <person name="MacCabe A."/>
            <person name="Maekelae M.R."/>
            <person name="Malavazi I."/>
            <person name="Melin P."/>
            <person name="Meyer V."/>
            <person name="Mielnichuk N."/>
            <person name="Miskei M."/>
            <person name="Molnar A.P."/>
            <person name="Mule G."/>
            <person name="Ngan C.Y."/>
            <person name="Orejas M."/>
            <person name="Orosz E."/>
            <person name="Ouedraogo J.P."/>
            <person name="Overkamp K.M."/>
            <person name="Park H.-S."/>
            <person name="Perrone G."/>
            <person name="Piumi F."/>
            <person name="Punt P.J."/>
            <person name="Ram A.F."/>
            <person name="Ramon A."/>
            <person name="Rauscher S."/>
            <person name="Record E."/>
            <person name="Riano-Pachon D.M."/>
            <person name="Robert V."/>
            <person name="Roehrig J."/>
            <person name="Ruller R."/>
            <person name="Salamov A."/>
            <person name="Salih N.S."/>
            <person name="Samson R.A."/>
            <person name="Sandor E."/>
            <person name="Sanguinetti M."/>
            <person name="Schuetze T."/>
            <person name="Sepcic K."/>
            <person name="Shelest E."/>
            <person name="Sherlock G."/>
            <person name="Sophianopoulou V."/>
            <person name="Squina F.M."/>
            <person name="Sun H."/>
            <person name="Susca A."/>
            <person name="Todd R.B."/>
            <person name="Tsang A."/>
            <person name="Unkles S.E."/>
            <person name="van de Wiele N."/>
            <person name="van Rossen-Uffink D."/>
            <person name="Oliveira J.V."/>
            <person name="Vesth T.C."/>
            <person name="Visser J."/>
            <person name="Yu J.-H."/>
            <person name="Zhou M."/>
            <person name="Andersen M.R."/>
            <person name="Archer D.B."/>
            <person name="Baker S.E."/>
            <person name="Benoit I."/>
            <person name="Brakhage A.A."/>
            <person name="Braus G.H."/>
            <person name="Fischer R."/>
            <person name="Frisvad J.C."/>
            <person name="Goldman G.H."/>
            <person name="Houbraken J."/>
            <person name="Oakley B."/>
            <person name="Pocsi I."/>
            <person name="Scazzocchio C."/>
            <person name="Seiboth B."/>
            <person name="vanKuyk P.A."/>
            <person name="Wortman J."/>
            <person name="Dyer P.S."/>
            <person name="Grigoriev I.V."/>
        </authorList>
    </citation>
    <scope>NUCLEOTIDE SEQUENCE [LARGE SCALE GENOMIC DNA]</scope>
    <source>
        <strain evidence="3">CBS 106.47</strain>
    </source>
</reference>
<proteinExistence type="predicted"/>